<comment type="caution">
    <text evidence="1">The sequence shown here is derived from an EMBL/GenBank/DDBJ whole genome shotgun (WGS) entry which is preliminary data.</text>
</comment>
<evidence type="ECO:0000313" key="2">
    <source>
        <dbReference type="Proteomes" id="UP000265520"/>
    </source>
</evidence>
<dbReference type="Proteomes" id="UP000265520">
    <property type="component" value="Unassembled WGS sequence"/>
</dbReference>
<reference evidence="1 2" key="1">
    <citation type="journal article" date="2018" name="Front. Plant Sci.">
        <title>Red Clover (Trifolium pratense) and Zigzag Clover (T. medium) - A Picture of Genomic Similarities and Differences.</title>
        <authorList>
            <person name="Dluhosova J."/>
            <person name="Istvanek J."/>
            <person name="Nedelnik J."/>
            <person name="Repkova J."/>
        </authorList>
    </citation>
    <scope>NUCLEOTIDE SEQUENCE [LARGE SCALE GENOMIC DNA]</scope>
    <source>
        <strain evidence="2">cv. 10/8</strain>
        <tissue evidence="1">Leaf</tissue>
    </source>
</reference>
<proteinExistence type="predicted"/>
<feature type="non-terminal residue" evidence="1">
    <location>
        <position position="76"/>
    </location>
</feature>
<organism evidence="1 2">
    <name type="scientific">Trifolium medium</name>
    <dbReference type="NCBI Taxonomy" id="97028"/>
    <lineage>
        <taxon>Eukaryota</taxon>
        <taxon>Viridiplantae</taxon>
        <taxon>Streptophyta</taxon>
        <taxon>Embryophyta</taxon>
        <taxon>Tracheophyta</taxon>
        <taxon>Spermatophyta</taxon>
        <taxon>Magnoliopsida</taxon>
        <taxon>eudicotyledons</taxon>
        <taxon>Gunneridae</taxon>
        <taxon>Pentapetalae</taxon>
        <taxon>rosids</taxon>
        <taxon>fabids</taxon>
        <taxon>Fabales</taxon>
        <taxon>Fabaceae</taxon>
        <taxon>Papilionoideae</taxon>
        <taxon>50 kb inversion clade</taxon>
        <taxon>NPAAA clade</taxon>
        <taxon>Hologalegina</taxon>
        <taxon>IRL clade</taxon>
        <taxon>Trifolieae</taxon>
        <taxon>Trifolium</taxon>
    </lineage>
</organism>
<sequence length="76" mass="8604">MLQFVEPPKIPWLVWSQAILREDKRHSGDRRVVELVGLSKIPTIVGSKRFFRRTDLITPRAGEGAVNLVGATKHPM</sequence>
<dbReference type="AlphaFoldDB" id="A0A392RKY0"/>
<accession>A0A392RKY0</accession>
<keyword evidence="2" id="KW-1185">Reference proteome</keyword>
<name>A0A392RKY0_9FABA</name>
<evidence type="ECO:0000313" key="1">
    <source>
        <dbReference type="EMBL" id="MCI36852.1"/>
    </source>
</evidence>
<dbReference type="EMBL" id="LXQA010238126">
    <property type="protein sequence ID" value="MCI36852.1"/>
    <property type="molecule type" value="Genomic_DNA"/>
</dbReference>
<protein>
    <submittedName>
        <fullName evidence="1">Uncharacterized protein</fullName>
    </submittedName>
</protein>